<keyword evidence="3 6" id="KW-0812">Transmembrane</keyword>
<proteinExistence type="inferred from homology"/>
<evidence type="ECO:0000256" key="5">
    <source>
        <dbReference type="ARBA" id="ARBA00023136"/>
    </source>
</evidence>
<feature type="transmembrane region" description="Helical" evidence="7">
    <location>
        <begin position="66"/>
        <end position="88"/>
    </location>
</feature>
<dbReference type="Gene3D" id="1.10.3470.10">
    <property type="entry name" value="ABC transporter involved in vitamin B12 uptake, BtuC"/>
    <property type="match status" value="1"/>
</dbReference>
<dbReference type="Proteomes" id="UP000199695">
    <property type="component" value="Unassembled WGS sequence"/>
</dbReference>
<evidence type="ECO:0000256" key="2">
    <source>
        <dbReference type="ARBA" id="ARBA00008034"/>
    </source>
</evidence>
<comment type="subcellular location">
    <subcellularLocation>
        <location evidence="6">Cell membrane</location>
        <topology evidence="6">Multi-pass membrane protein</topology>
    </subcellularLocation>
    <subcellularLocation>
        <location evidence="1">Membrane</location>
        <topology evidence="1">Multi-pass membrane protein</topology>
    </subcellularLocation>
</comment>
<feature type="transmembrane region" description="Helical" evidence="7">
    <location>
        <begin position="143"/>
        <end position="161"/>
    </location>
</feature>
<dbReference type="InterPro" id="IPR037294">
    <property type="entry name" value="ABC_BtuC-like"/>
</dbReference>
<evidence type="ECO:0000256" key="3">
    <source>
        <dbReference type="ARBA" id="ARBA00022692"/>
    </source>
</evidence>
<feature type="transmembrane region" description="Helical" evidence="7">
    <location>
        <begin position="182"/>
        <end position="200"/>
    </location>
</feature>
<dbReference type="AlphaFoldDB" id="A0A1H8BPW1"/>
<evidence type="ECO:0000313" key="9">
    <source>
        <dbReference type="Proteomes" id="UP000199695"/>
    </source>
</evidence>
<keyword evidence="6" id="KW-0813">Transport</keyword>
<name>A0A1H8BPW1_9BACL</name>
<reference evidence="8 9" key="1">
    <citation type="submission" date="2016-10" db="EMBL/GenBank/DDBJ databases">
        <authorList>
            <person name="de Groot N.N."/>
        </authorList>
    </citation>
    <scope>NUCLEOTIDE SEQUENCE [LARGE SCALE GENOMIC DNA]</scope>
    <source>
        <strain evidence="8 9">DSM 46701</strain>
    </source>
</reference>
<feature type="transmembrane region" description="Helical" evidence="7">
    <location>
        <begin position="16"/>
        <end position="36"/>
    </location>
</feature>
<gene>
    <name evidence="8" type="ORF">SAMN05444955_102298</name>
</gene>
<dbReference type="GO" id="GO:0055085">
    <property type="term" value="P:transmembrane transport"/>
    <property type="evidence" value="ECO:0007669"/>
    <property type="project" value="InterPro"/>
</dbReference>
<dbReference type="GO" id="GO:0043190">
    <property type="term" value="C:ATP-binding cassette (ABC) transporter complex"/>
    <property type="evidence" value="ECO:0007669"/>
    <property type="project" value="InterPro"/>
</dbReference>
<keyword evidence="5 7" id="KW-0472">Membrane</keyword>
<keyword evidence="9" id="KW-1185">Reference proteome</keyword>
<evidence type="ECO:0000313" key="8">
    <source>
        <dbReference type="EMBL" id="SEM84833.1"/>
    </source>
</evidence>
<keyword evidence="4 7" id="KW-1133">Transmembrane helix</keyword>
<dbReference type="EMBL" id="FOCQ01000002">
    <property type="protein sequence ID" value="SEM84833.1"/>
    <property type="molecule type" value="Genomic_DNA"/>
</dbReference>
<evidence type="ECO:0000256" key="6">
    <source>
        <dbReference type="RuleBase" id="RU003943"/>
    </source>
</evidence>
<dbReference type="InterPro" id="IPR001626">
    <property type="entry name" value="ABC_TroCD"/>
</dbReference>
<dbReference type="CDD" id="cd06550">
    <property type="entry name" value="TM_ABC_iron-siderophores_like"/>
    <property type="match status" value="1"/>
</dbReference>
<dbReference type="PANTHER" id="PTHR30477:SF22">
    <property type="entry name" value="METAL ABC TRANSPORTER PERMEASE"/>
    <property type="match status" value="1"/>
</dbReference>
<dbReference type="GO" id="GO:0010043">
    <property type="term" value="P:response to zinc ion"/>
    <property type="evidence" value="ECO:0007669"/>
    <property type="project" value="TreeGrafter"/>
</dbReference>
<dbReference type="PANTHER" id="PTHR30477">
    <property type="entry name" value="ABC-TRANSPORTER METAL-BINDING PROTEIN"/>
    <property type="match status" value="1"/>
</dbReference>
<dbReference type="Pfam" id="PF00950">
    <property type="entry name" value="ABC-3"/>
    <property type="match status" value="1"/>
</dbReference>
<feature type="transmembrane region" description="Helical" evidence="7">
    <location>
        <begin position="100"/>
        <end position="123"/>
    </location>
</feature>
<evidence type="ECO:0000256" key="1">
    <source>
        <dbReference type="ARBA" id="ARBA00004141"/>
    </source>
</evidence>
<comment type="similarity">
    <text evidence="2 6">Belongs to the ABC-3 integral membrane protein family.</text>
</comment>
<dbReference type="STRING" id="1173111.SAMN05444955_102298"/>
<feature type="transmembrane region" description="Helical" evidence="7">
    <location>
        <begin position="256"/>
        <end position="273"/>
    </location>
</feature>
<evidence type="ECO:0000256" key="7">
    <source>
        <dbReference type="SAM" id="Phobius"/>
    </source>
</evidence>
<accession>A0A1H8BPW1</accession>
<feature type="transmembrane region" description="Helical" evidence="7">
    <location>
        <begin position="41"/>
        <end position="60"/>
    </location>
</feature>
<dbReference type="SUPFAM" id="SSF81345">
    <property type="entry name" value="ABC transporter involved in vitamin B12 uptake, BtuC"/>
    <property type="match status" value="1"/>
</dbReference>
<sequence>MPMLEILFRYEWMQNALYAGVIVGLISPLVGVYLVVRRLSLIAEALSHVTLSGVAAGLLLQKELPLFQAVNPLYTGMAFAVIGSMFVERIRRLYRSYQELAIPIILSGGIGLGVVLISAGDGFNVDIAGYLFGSILTVGKEELTAILMIGALVLLFFFSFYKEMFALSFDEENAVITGIPRRVVNFLFILIVALVISAAIRVVGILLVSALMTIPVAASLQFTASFRQTIVWSVLFSELAVLSGLFAAYYLNWASGGTIVLVSIAILLLVLLIKRIHFLFRNRQE</sequence>
<evidence type="ECO:0000256" key="4">
    <source>
        <dbReference type="ARBA" id="ARBA00022989"/>
    </source>
</evidence>
<organism evidence="8 9">
    <name type="scientific">Lihuaxuella thermophila</name>
    <dbReference type="NCBI Taxonomy" id="1173111"/>
    <lineage>
        <taxon>Bacteria</taxon>
        <taxon>Bacillati</taxon>
        <taxon>Bacillota</taxon>
        <taxon>Bacilli</taxon>
        <taxon>Bacillales</taxon>
        <taxon>Thermoactinomycetaceae</taxon>
        <taxon>Lihuaxuella</taxon>
    </lineage>
</organism>
<protein>
    <submittedName>
        <fullName evidence="8">Zinc transport system permease protein</fullName>
    </submittedName>
</protein>